<evidence type="ECO:0000313" key="2">
    <source>
        <dbReference type="Proteomes" id="UP000014978"/>
    </source>
</evidence>
<name>S7XIC3_SPRLO</name>
<dbReference type="EMBL" id="ATCN01000569">
    <property type="protein sequence ID" value="EPR78769.1"/>
    <property type="molecule type" value="Genomic_DNA"/>
</dbReference>
<dbReference type="AlphaFoldDB" id="S7XIC3"/>
<reference evidence="2" key="1">
    <citation type="journal article" date="2013" name="PLoS Genet.">
        <title>The genome of Spraguea lophii and the basis of host-microsporidian interactions.</title>
        <authorList>
            <person name="Campbell S.E."/>
            <person name="Williams T.A."/>
            <person name="Yousuf A."/>
            <person name="Soanes D.M."/>
            <person name="Paszkiewicz K.H."/>
            <person name="Williams B.A.P."/>
        </authorList>
    </citation>
    <scope>NUCLEOTIDE SEQUENCE [LARGE SCALE GENOMIC DNA]</scope>
    <source>
        <strain evidence="2">42_110</strain>
    </source>
</reference>
<sequence>MSSDILKFLMKNAKVSSKDLKMKNSIEKKKLRGKVDTKLIELSKTIENIIELHISITSTEIRQKTTRNENILLSTKRQENGEIILVFKKNYIKEVYIPDFIVNNKFNLSSVMRNGKKFITD</sequence>
<accession>S7XIC3</accession>
<dbReference type="InParanoid" id="S7XIC3"/>
<keyword evidence="2" id="KW-1185">Reference proteome</keyword>
<proteinExistence type="predicted"/>
<evidence type="ECO:0000313" key="1">
    <source>
        <dbReference type="EMBL" id="EPR78769.1"/>
    </source>
</evidence>
<comment type="caution">
    <text evidence="1">The sequence shown here is derived from an EMBL/GenBank/DDBJ whole genome shotgun (WGS) entry which is preliminary data.</text>
</comment>
<gene>
    <name evidence="1" type="ORF">SLOPH_2110</name>
</gene>
<dbReference type="VEuPathDB" id="MicrosporidiaDB:SLOPH_2110"/>
<dbReference type="Proteomes" id="UP000014978">
    <property type="component" value="Unassembled WGS sequence"/>
</dbReference>
<protein>
    <submittedName>
        <fullName evidence="1">Uncharacterized protein</fullName>
    </submittedName>
</protein>
<organism evidence="1 2">
    <name type="scientific">Spraguea lophii (strain 42_110)</name>
    <name type="common">Microsporidian parasite</name>
    <dbReference type="NCBI Taxonomy" id="1358809"/>
    <lineage>
        <taxon>Eukaryota</taxon>
        <taxon>Fungi</taxon>
        <taxon>Fungi incertae sedis</taxon>
        <taxon>Microsporidia</taxon>
        <taxon>Spragueidae</taxon>
        <taxon>Spraguea</taxon>
    </lineage>
</organism>
<dbReference type="HOGENOM" id="CLU_2039584_0_0_1"/>